<accession>A0A1M6MM22</accession>
<gene>
    <name evidence="1" type="ORF">SAMN04487908_12818</name>
</gene>
<dbReference type="AlphaFoldDB" id="A0A1M6MM22"/>
<sequence>MKHIKLNFKYLSLLLIIQLFLLSACNNNKVINEFTYDQFKEALYYNSSTGDFSDLGNLEMCINRWGLPKYVKSIGTMDINGNNSKLNAIIFEWSNINIDGKNVEITFEPIPNSGKSIEDVFTNSINENKARYLKVKEYRLVPISSSN</sequence>
<dbReference type="EMBL" id="FQYV01000028">
    <property type="protein sequence ID" value="SHJ84528.1"/>
    <property type="molecule type" value="Genomic_DNA"/>
</dbReference>
<reference evidence="2" key="1">
    <citation type="submission" date="2016-11" db="EMBL/GenBank/DDBJ databases">
        <authorList>
            <person name="Varghese N."/>
            <person name="Submissions S."/>
        </authorList>
    </citation>
    <scope>NUCLEOTIDE SEQUENCE [LARGE SCALE GENOMIC DNA]</scope>
    <source>
        <strain evidence="2">DSM 26349</strain>
    </source>
</reference>
<dbReference type="Proteomes" id="UP000184172">
    <property type="component" value="Unassembled WGS sequence"/>
</dbReference>
<evidence type="ECO:0008006" key="3">
    <source>
        <dbReference type="Google" id="ProtNLM"/>
    </source>
</evidence>
<evidence type="ECO:0000313" key="1">
    <source>
        <dbReference type="EMBL" id="SHJ84528.1"/>
    </source>
</evidence>
<keyword evidence="2" id="KW-1185">Reference proteome</keyword>
<dbReference type="RefSeq" id="WP_073221037.1">
    <property type="nucleotide sequence ID" value="NZ_FNNS01000038.1"/>
</dbReference>
<evidence type="ECO:0000313" key="2">
    <source>
        <dbReference type="Proteomes" id="UP000184172"/>
    </source>
</evidence>
<dbReference type="OrthoDB" id="9920566at2"/>
<dbReference type="STRING" id="797419.SAMN05216556_1384"/>
<organism evidence="1 2">
    <name type="scientific">Aequorivita viscosa</name>
    <dbReference type="NCBI Taxonomy" id="797419"/>
    <lineage>
        <taxon>Bacteria</taxon>
        <taxon>Pseudomonadati</taxon>
        <taxon>Bacteroidota</taxon>
        <taxon>Flavobacteriia</taxon>
        <taxon>Flavobacteriales</taxon>
        <taxon>Flavobacteriaceae</taxon>
        <taxon>Aequorivita</taxon>
    </lineage>
</organism>
<proteinExistence type="predicted"/>
<name>A0A1M6MM22_9FLAO</name>
<protein>
    <recommendedName>
        <fullName evidence="3">Lipoprotein</fullName>
    </recommendedName>
</protein>
<dbReference type="PROSITE" id="PS51257">
    <property type="entry name" value="PROKAR_LIPOPROTEIN"/>
    <property type="match status" value="1"/>
</dbReference>